<sequence length="363" mass="39932">MSSQMNGSWTRRAALGAIAGAVAAASTPRTLWAASGQGGSPIFDALGEIRTVYTPALLDDIIASGTRAISITLTDPKVGVDEALDLLLLDISAYNRYLKSLPNHFILARSIADVDRAARERKLAVFYNIQDSNPVARDLDRVAVLRGLGLTSIQLTYNTQNYSGAGCFVENDPGVTPFGRELIARMEKERVLLDLSHAGMKTMADAVAAAKRPMIISHTACKALRPHRRNTTDENMRAIAKKGGVVGITQIRTFLTDAKKDNLEVYFEHIVHAVKVAGIEHIGIGSDRDHRVIPDTEEELKILLQEEGSQIKPTDWPLYLEKLNGPRRMEVVHDGLKRHKFPASDIDRIMGGNLYRLYKEVVG</sequence>
<keyword evidence="2" id="KW-1185">Reference proteome</keyword>
<comment type="caution">
    <text evidence="1">The sequence shown here is derived from an EMBL/GenBank/DDBJ whole genome shotgun (WGS) entry which is preliminary data.</text>
</comment>
<organism evidence="1 2">
    <name type="scientific">Povalibacter uvarum</name>
    <dbReference type="NCBI Taxonomy" id="732238"/>
    <lineage>
        <taxon>Bacteria</taxon>
        <taxon>Pseudomonadati</taxon>
        <taxon>Pseudomonadota</taxon>
        <taxon>Gammaproteobacteria</taxon>
        <taxon>Steroidobacterales</taxon>
        <taxon>Steroidobacteraceae</taxon>
        <taxon>Povalibacter</taxon>
    </lineage>
</organism>
<dbReference type="Proteomes" id="UP000588068">
    <property type="component" value="Unassembled WGS sequence"/>
</dbReference>
<dbReference type="PANTHER" id="PTHR10443">
    <property type="entry name" value="MICROSOMAL DIPEPTIDASE"/>
    <property type="match status" value="1"/>
</dbReference>
<accession>A0A841HSH7</accession>
<dbReference type="RefSeq" id="WP_184335726.1">
    <property type="nucleotide sequence ID" value="NZ_JACHHZ010000007.1"/>
</dbReference>
<reference evidence="1 2" key="1">
    <citation type="submission" date="2020-08" db="EMBL/GenBank/DDBJ databases">
        <title>Genomic Encyclopedia of Type Strains, Phase IV (KMG-IV): sequencing the most valuable type-strain genomes for metagenomic binning, comparative biology and taxonomic classification.</title>
        <authorList>
            <person name="Goeker M."/>
        </authorList>
    </citation>
    <scope>NUCLEOTIDE SEQUENCE [LARGE SCALE GENOMIC DNA]</scope>
    <source>
        <strain evidence="1 2">DSM 26723</strain>
    </source>
</reference>
<dbReference type="Gene3D" id="3.20.20.140">
    <property type="entry name" value="Metal-dependent hydrolases"/>
    <property type="match status" value="1"/>
</dbReference>
<keyword evidence="1" id="KW-0645">Protease</keyword>
<dbReference type="GO" id="GO:0006508">
    <property type="term" value="P:proteolysis"/>
    <property type="evidence" value="ECO:0007669"/>
    <property type="project" value="InterPro"/>
</dbReference>
<dbReference type="InterPro" id="IPR032466">
    <property type="entry name" value="Metal_Hydrolase"/>
</dbReference>
<keyword evidence="1" id="KW-0378">Hydrolase</keyword>
<proteinExistence type="predicted"/>
<dbReference type="PROSITE" id="PS51365">
    <property type="entry name" value="RENAL_DIPEPTIDASE_2"/>
    <property type="match status" value="1"/>
</dbReference>
<dbReference type="AlphaFoldDB" id="A0A841HSH7"/>
<dbReference type="EMBL" id="JACHHZ010000007">
    <property type="protein sequence ID" value="MBB6096341.1"/>
    <property type="molecule type" value="Genomic_DNA"/>
</dbReference>
<dbReference type="SUPFAM" id="SSF51556">
    <property type="entry name" value="Metallo-dependent hydrolases"/>
    <property type="match status" value="1"/>
</dbReference>
<dbReference type="InterPro" id="IPR008257">
    <property type="entry name" value="Pept_M19"/>
</dbReference>
<gene>
    <name evidence="1" type="ORF">HNQ60_005263</name>
</gene>
<dbReference type="Pfam" id="PF01244">
    <property type="entry name" value="Peptidase_M19"/>
    <property type="match status" value="1"/>
</dbReference>
<dbReference type="PROSITE" id="PS51318">
    <property type="entry name" value="TAT"/>
    <property type="match status" value="1"/>
</dbReference>
<evidence type="ECO:0000313" key="1">
    <source>
        <dbReference type="EMBL" id="MBB6096341.1"/>
    </source>
</evidence>
<dbReference type="PANTHER" id="PTHR10443:SF12">
    <property type="entry name" value="DIPEPTIDASE"/>
    <property type="match status" value="1"/>
</dbReference>
<name>A0A841HSH7_9GAMM</name>
<protein>
    <submittedName>
        <fullName evidence="1">Membrane dipeptidase</fullName>
        <ecNumber evidence="1">3.4.13.19</ecNumber>
    </submittedName>
</protein>
<dbReference type="EC" id="3.4.13.19" evidence="1"/>
<dbReference type="InterPro" id="IPR006311">
    <property type="entry name" value="TAT_signal"/>
</dbReference>
<evidence type="ECO:0000313" key="2">
    <source>
        <dbReference type="Proteomes" id="UP000588068"/>
    </source>
</evidence>
<keyword evidence="1" id="KW-0224">Dipeptidase</keyword>
<dbReference type="GO" id="GO:0070573">
    <property type="term" value="F:metallodipeptidase activity"/>
    <property type="evidence" value="ECO:0007669"/>
    <property type="project" value="InterPro"/>
</dbReference>